<evidence type="ECO:0000256" key="1">
    <source>
        <dbReference type="ARBA" id="ARBA00006974"/>
    </source>
</evidence>
<comment type="similarity">
    <text evidence="1">Belongs to the ARG7 family.</text>
</comment>
<dbReference type="Proteomes" id="UP001630127">
    <property type="component" value="Unassembled WGS sequence"/>
</dbReference>
<evidence type="ECO:0000313" key="3">
    <source>
        <dbReference type="Proteomes" id="UP001630127"/>
    </source>
</evidence>
<comment type="caution">
    <text evidence="2">The sequence shown here is derived from an EMBL/GenBank/DDBJ whole genome shotgun (WGS) entry which is preliminary data.</text>
</comment>
<protein>
    <submittedName>
        <fullName evidence="2">Uncharacterized protein</fullName>
    </submittedName>
</protein>
<dbReference type="PANTHER" id="PTHR31374">
    <property type="entry name" value="AUXIN-INDUCED PROTEIN-LIKE-RELATED"/>
    <property type="match status" value="1"/>
</dbReference>
<name>A0ABD2Z2H8_9GENT</name>
<gene>
    <name evidence="2" type="ORF">ACH5RR_025262</name>
</gene>
<proteinExistence type="inferred from homology"/>
<dbReference type="AlphaFoldDB" id="A0ABD2Z2H8"/>
<evidence type="ECO:0000313" key="2">
    <source>
        <dbReference type="EMBL" id="KAL3512545.1"/>
    </source>
</evidence>
<accession>A0ABD2Z2H8</accession>
<dbReference type="PANTHER" id="PTHR31374:SF118">
    <property type="entry name" value="OS01G0924966 PROTEIN"/>
    <property type="match status" value="1"/>
</dbReference>
<reference evidence="2 3" key="1">
    <citation type="submission" date="2024-11" db="EMBL/GenBank/DDBJ databases">
        <title>A near-complete genome assembly of Cinchona calisaya.</title>
        <authorList>
            <person name="Lian D.C."/>
            <person name="Zhao X.W."/>
            <person name="Wei L."/>
        </authorList>
    </citation>
    <scope>NUCLEOTIDE SEQUENCE [LARGE SCALE GENOMIC DNA]</scope>
    <source>
        <tissue evidence="2">Nenye</tissue>
    </source>
</reference>
<dbReference type="EMBL" id="JBJUIK010000011">
    <property type="protein sequence ID" value="KAL3512545.1"/>
    <property type="molecule type" value="Genomic_DNA"/>
</dbReference>
<dbReference type="Pfam" id="PF02519">
    <property type="entry name" value="Auxin_inducible"/>
    <property type="match status" value="1"/>
</dbReference>
<sequence length="182" mass="20811">MDMEKSKGMKKNSIIKKMLLFSLSFQSSRLETSKLDVISLSKSKSWHCSTSKKSQENDQYKKTRQNNKVAQKGCFSVYVGPEKQRFVIKAKYANHPLFKMLLEDAELEYGYTSEGPLLLPCEVDLFYKVLAEMDCKDQEFHSSGGGFAYYGSCSPFSPARFLRNGRPYGLLAEPRLIKMNKL</sequence>
<keyword evidence="3" id="KW-1185">Reference proteome</keyword>
<dbReference type="InterPro" id="IPR003676">
    <property type="entry name" value="SAUR_fam"/>
</dbReference>
<organism evidence="2 3">
    <name type="scientific">Cinchona calisaya</name>
    <dbReference type="NCBI Taxonomy" id="153742"/>
    <lineage>
        <taxon>Eukaryota</taxon>
        <taxon>Viridiplantae</taxon>
        <taxon>Streptophyta</taxon>
        <taxon>Embryophyta</taxon>
        <taxon>Tracheophyta</taxon>
        <taxon>Spermatophyta</taxon>
        <taxon>Magnoliopsida</taxon>
        <taxon>eudicotyledons</taxon>
        <taxon>Gunneridae</taxon>
        <taxon>Pentapetalae</taxon>
        <taxon>asterids</taxon>
        <taxon>lamiids</taxon>
        <taxon>Gentianales</taxon>
        <taxon>Rubiaceae</taxon>
        <taxon>Cinchonoideae</taxon>
        <taxon>Cinchoneae</taxon>
        <taxon>Cinchona</taxon>
    </lineage>
</organism>